<dbReference type="Gene3D" id="2.40.50.140">
    <property type="entry name" value="Nucleic acid-binding proteins"/>
    <property type="match status" value="2"/>
</dbReference>
<dbReference type="GO" id="GO:0043043">
    <property type="term" value="P:peptide biosynthetic process"/>
    <property type="evidence" value="ECO:0007669"/>
    <property type="project" value="InterPro"/>
</dbReference>
<protein>
    <recommendedName>
        <fullName evidence="8">Elongation factor P-like protein</fullName>
    </recommendedName>
</protein>
<evidence type="ECO:0000259" key="10">
    <source>
        <dbReference type="SMART" id="SM01185"/>
    </source>
</evidence>
<evidence type="ECO:0000313" key="12">
    <source>
        <dbReference type="Proteomes" id="UP000197019"/>
    </source>
</evidence>
<dbReference type="KEGG" id="mpsy:CEK71_07655"/>
<organism evidence="11 12">
    <name type="scientific">Methylovulum psychrotolerans</name>
    <dbReference type="NCBI Taxonomy" id="1704499"/>
    <lineage>
        <taxon>Bacteria</taxon>
        <taxon>Pseudomonadati</taxon>
        <taxon>Pseudomonadota</taxon>
        <taxon>Gammaproteobacteria</taxon>
        <taxon>Methylococcales</taxon>
        <taxon>Methylococcaceae</taxon>
        <taxon>Methylovulum</taxon>
    </lineage>
</organism>
<evidence type="ECO:0000256" key="8">
    <source>
        <dbReference type="HAMAP-Rule" id="MF_00646"/>
    </source>
</evidence>
<feature type="domain" description="Translation elongation factor P/YeiP central" evidence="10">
    <location>
        <begin position="69"/>
        <end position="124"/>
    </location>
</feature>
<dbReference type="SUPFAM" id="SSF50249">
    <property type="entry name" value="Nucleic acid-binding proteins"/>
    <property type="match status" value="2"/>
</dbReference>
<dbReference type="InterPro" id="IPR020599">
    <property type="entry name" value="Transl_elong_fac_P/YeiP"/>
</dbReference>
<sequence>MAKASDLKRGMVVEINGVPHIVKHVDVKSPSSRGANTLYKVRFNNMKTGLKLDESLKGDDMFKDAELVRAKVQYSYKDGDNYIFMNAEDYSQYTLAAEDLEGQVEYLTESLESIVALLIDDEILGIELPATVVLEVIETPPPIKGSSASARTKTARLSTGLEVQVPEYLETGELIKVNTETGKYSSRA</sequence>
<proteinExistence type="inferred from homology"/>
<dbReference type="InterPro" id="IPR012340">
    <property type="entry name" value="NA-bd_OB-fold"/>
</dbReference>
<comment type="similarity">
    <text evidence="3 8">Belongs to the elongation factor P family.</text>
</comment>
<dbReference type="CDD" id="cd04470">
    <property type="entry name" value="S1_EF-P_repeat_1"/>
    <property type="match status" value="1"/>
</dbReference>
<dbReference type="Pfam" id="PF08207">
    <property type="entry name" value="EFP_N"/>
    <property type="match status" value="1"/>
</dbReference>
<dbReference type="SMART" id="SM01185">
    <property type="entry name" value="EFP"/>
    <property type="match status" value="1"/>
</dbReference>
<dbReference type="RefSeq" id="WP_088618840.1">
    <property type="nucleotide sequence ID" value="NZ_CP022129.1"/>
</dbReference>
<dbReference type="AlphaFoldDB" id="A0A1Z4BXG5"/>
<dbReference type="InterPro" id="IPR011768">
    <property type="entry name" value="Transl_elongation_fac_P"/>
</dbReference>
<dbReference type="HAMAP" id="MF_00141">
    <property type="entry name" value="EF_P"/>
    <property type="match status" value="1"/>
</dbReference>
<evidence type="ECO:0000256" key="6">
    <source>
        <dbReference type="ARBA" id="ARBA00022917"/>
    </source>
</evidence>
<dbReference type="SMART" id="SM00841">
    <property type="entry name" value="Elong-fact-P_C"/>
    <property type="match status" value="1"/>
</dbReference>
<dbReference type="PANTHER" id="PTHR30053:SF14">
    <property type="entry name" value="TRANSLATION ELONGATION FACTOR KOW-LIKE DOMAIN-CONTAINING PROTEIN"/>
    <property type="match status" value="1"/>
</dbReference>
<gene>
    <name evidence="11" type="ORF">CEK71_07655</name>
</gene>
<reference evidence="11 12" key="1">
    <citation type="submission" date="2017-06" db="EMBL/GenBank/DDBJ databases">
        <title>Genome Sequencing of the methanotroph Methylovulum psychrotolerants str. HV10-M2 isolated from a high-altitude environment.</title>
        <authorList>
            <person name="Mateos-Rivera A."/>
        </authorList>
    </citation>
    <scope>NUCLEOTIDE SEQUENCE [LARGE SCALE GENOMIC DNA]</scope>
    <source>
        <strain evidence="11 12">HV10_M2</strain>
    </source>
</reference>
<dbReference type="Gene3D" id="2.30.30.30">
    <property type="match status" value="1"/>
</dbReference>
<dbReference type="PANTHER" id="PTHR30053">
    <property type="entry name" value="ELONGATION FACTOR P"/>
    <property type="match status" value="1"/>
</dbReference>
<evidence type="ECO:0000259" key="9">
    <source>
        <dbReference type="SMART" id="SM00841"/>
    </source>
</evidence>
<dbReference type="InterPro" id="IPR013852">
    <property type="entry name" value="Transl_elong_P/YeiP_CS"/>
</dbReference>
<evidence type="ECO:0000256" key="7">
    <source>
        <dbReference type="ARBA" id="ARBA00023278"/>
    </source>
</evidence>
<dbReference type="NCBIfam" id="NF003392">
    <property type="entry name" value="PRK04542.1"/>
    <property type="match status" value="1"/>
</dbReference>
<evidence type="ECO:0000256" key="1">
    <source>
        <dbReference type="ARBA" id="ARBA00004496"/>
    </source>
</evidence>
<evidence type="ECO:0000256" key="4">
    <source>
        <dbReference type="ARBA" id="ARBA00022490"/>
    </source>
</evidence>
<comment type="pathway">
    <text evidence="2">Protein biosynthesis; polypeptide chain elongation.</text>
</comment>
<dbReference type="InterPro" id="IPR011897">
    <property type="entry name" value="Transl_elong_p-like_YeiP"/>
</dbReference>
<dbReference type="Pfam" id="PF01132">
    <property type="entry name" value="EFP"/>
    <property type="match status" value="1"/>
</dbReference>
<feature type="domain" description="Elongation factor P C-terminal" evidence="9">
    <location>
        <begin position="132"/>
        <end position="187"/>
    </location>
</feature>
<dbReference type="GO" id="GO:0005829">
    <property type="term" value="C:cytosol"/>
    <property type="evidence" value="ECO:0007669"/>
    <property type="project" value="UniProtKB-ARBA"/>
</dbReference>
<evidence type="ECO:0000313" key="11">
    <source>
        <dbReference type="EMBL" id="ASF45965.1"/>
    </source>
</evidence>
<evidence type="ECO:0000256" key="5">
    <source>
        <dbReference type="ARBA" id="ARBA00022768"/>
    </source>
</evidence>
<dbReference type="OrthoDB" id="9801844at2"/>
<evidence type="ECO:0000256" key="3">
    <source>
        <dbReference type="ARBA" id="ARBA00009479"/>
    </source>
</evidence>
<dbReference type="InterPro" id="IPR014722">
    <property type="entry name" value="Rib_uL2_dom2"/>
</dbReference>
<accession>A0A1Z4BXG5</accession>
<dbReference type="FunFam" id="2.40.50.140:FF:000004">
    <property type="entry name" value="Elongation factor P"/>
    <property type="match status" value="1"/>
</dbReference>
<dbReference type="NCBIfam" id="NF001810">
    <property type="entry name" value="PRK00529.1"/>
    <property type="match status" value="1"/>
</dbReference>
<keyword evidence="6" id="KW-0648">Protein biosynthesis</keyword>
<dbReference type="SUPFAM" id="SSF50104">
    <property type="entry name" value="Translation proteins SH3-like domain"/>
    <property type="match status" value="1"/>
</dbReference>
<dbReference type="InterPro" id="IPR001059">
    <property type="entry name" value="Transl_elong_P/YeiP_cen"/>
</dbReference>
<keyword evidence="12" id="KW-1185">Reference proteome</keyword>
<dbReference type="InterPro" id="IPR013185">
    <property type="entry name" value="Transl_elong_KOW-like"/>
</dbReference>
<keyword evidence="5 11" id="KW-0251">Elongation factor</keyword>
<dbReference type="PIRSF" id="PIRSF005901">
    <property type="entry name" value="EF-P"/>
    <property type="match status" value="1"/>
</dbReference>
<name>A0A1Z4BXG5_9GAMM</name>
<dbReference type="InterPro" id="IPR015365">
    <property type="entry name" value="Elong-fact-P_C"/>
</dbReference>
<dbReference type="HAMAP" id="MF_00646">
    <property type="entry name" value="EFP"/>
    <property type="match status" value="1"/>
</dbReference>
<dbReference type="EMBL" id="CP022129">
    <property type="protein sequence ID" value="ASF45965.1"/>
    <property type="molecule type" value="Genomic_DNA"/>
</dbReference>
<dbReference type="Proteomes" id="UP000197019">
    <property type="component" value="Chromosome"/>
</dbReference>
<keyword evidence="7" id="KW-0379">Hydroxylation</keyword>
<dbReference type="GO" id="GO:0003746">
    <property type="term" value="F:translation elongation factor activity"/>
    <property type="evidence" value="ECO:0007669"/>
    <property type="project" value="UniProtKB-UniRule"/>
</dbReference>
<dbReference type="UniPathway" id="UPA00345"/>
<dbReference type="Pfam" id="PF09285">
    <property type="entry name" value="Elong-fact-P_C"/>
    <property type="match status" value="1"/>
</dbReference>
<keyword evidence="4" id="KW-0963">Cytoplasm</keyword>
<dbReference type="InterPro" id="IPR008991">
    <property type="entry name" value="Translation_prot_SH3-like_sf"/>
</dbReference>
<evidence type="ECO:0000256" key="2">
    <source>
        <dbReference type="ARBA" id="ARBA00004815"/>
    </source>
</evidence>
<dbReference type="PROSITE" id="PS01275">
    <property type="entry name" value="EFP"/>
    <property type="match status" value="1"/>
</dbReference>
<comment type="subcellular location">
    <subcellularLocation>
        <location evidence="1">Cytoplasm</location>
    </subcellularLocation>
</comment>